<dbReference type="PANTHER" id="PTHR43141">
    <property type="entry name" value="CYTOCHROME BD2 SUBUNIT II"/>
    <property type="match status" value="1"/>
</dbReference>
<evidence type="ECO:0000256" key="1">
    <source>
        <dbReference type="ARBA" id="ARBA00004651"/>
    </source>
</evidence>
<comment type="similarity">
    <text evidence="2">Belongs to the cytochrome ubiquinol oxidase subunit 2 family.</text>
</comment>
<dbReference type="InterPro" id="IPR003317">
    <property type="entry name" value="Cyt-d_oxidase_su2"/>
</dbReference>
<dbReference type="GO" id="GO:0070069">
    <property type="term" value="C:cytochrome complex"/>
    <property type="evidence" value="ECO:0007669"/>
    <property type="project" value="TreeGrafter"/>
</dbReference>
<feature type="transmembrane region" description="Helical" evidence="12">
    <location>
        <begin position="133"/>
        <end position="156"/>
    </location>
</feature>
<evidence type="ECO:0000256" key="4">
    <source>
        <dbReference type="ARBA" id="ARBA00022475"/>
    </source>
</evidence>
<dbReference type="PIRSF" id="PIRSF000267">
    <property type="entry name" value="Cyt_oxidse_sub2"/>
    <property type="match status" value="1"/>
</dbReference>
<keyword evidence="10" id="KW-0408">Iron</keyword>
<feature type="transmembrane region" description="Helical" evidence="12">
    <location>
        <begin position="214"/>
        <end position="235"/>
    </location>
</feature>
<keyword evidence="6 12" id="KW-0812">Transmembrane</keyword>
<evidence type="ECO:0000313" key="13">
    <source>
        <dbReference type="EMBL" id="BBX44615.1"/>
    </source>
</evidence>
<evidence type="ECO:0000256" key="12">
    <source>
        <dbReference type="SAM" id="Phobius"/>
    </source>
</evidence>
<evidence type="ECO:0000256" key="2">
    <source>
        <dbReference type="ARBA" id="ARBA00007543"/>
    </source>
</evidence>
<dbReference type="GO" id="GO:0009055">
    <property type="term" value="F:electron transfer activity"/>
    <property type="evidence" value="ECO:0007669"/>
    <property type="project" value="TreeGrafter"/>
</dbReference>
<comment type="subcellular location">
    <subcellularLocation>
        <location evidence="1">Cell membrane</location>
        <topology evidence="1">Multi-pass membrane protein</topology>
    </subcellularLocation>
</comment>
<keyword evidence="7" id="KW-0479">Metal-binding</keyword>
<keyword evidence="8" id="KW-0249">Electron transport</keyword>
<sequence>MPIDSCLFGREGFFVALHNVWFGLLAVLFLGFLILEGFDFGVGMLMEPIARMGSGDREPRRRAVLNTIGPVWDGNEVWLLTAGGAMFAAFPGMYATVFSSLYLPLLAILFGMIVRAVSIEWRGKVDDPKWRRWADFGIAAGSWLPAVLWGVAFAILVRGLPVDADHQVNLSITDVLSAYTLLGGLATCGLFLLYGAIFVVLKTSGSVRDDALRVAVRLSLPVTALVAGFGIWTQLAHGKPWTWLVLAVAVVAQLATVALVFSRKHEGWAFLCSAVVITAVVALLFGAMYPNLVPSTLDPRWSLTVSNASSSGYTLKIMTWAAAIFAPLVVAYQSWTYWVFRQRISADHIPPSIGLARRTP</sequence>
<feature type="transmembrane region" description="Helical" evidence="12">
    <location>
        <begin position="101"/>
        <end position="121"/>
    </location>
</feature>
<proteinExistence type="inferred from homology"/>
<dbReference type="Pfam" id="PF02322">
    <property type="entry name" value="Cyt_bd_oxida_II"/>
    <property type="match status" value="1"/>
</dbReference>
<feature type="transmembrane region" description="Helical" evidence="12">
    <location>
        <begin position="176"/>
        <end position="202"/>
    </location>
</feature>
<name>A0A7I7KR72_9MYCO</name>
<feature type="transmembrane region" description="Helical" evidence="12">
    <location>
        <begin position="20"/>
        <end position="42"/>
    </location>
</feature>
<keyword evidence="5" id="KW-0349">Heme</keyword>
<dbReference type="GO" id="GO:0046872">
    <property type="term" value="F:metal ion binding"/>
    <property type="evidence" value="ECO:0007669"/>
    <property type="project" value="UniProtKB-KW"/>
</dbReference>
<evidence type="ECO:0000256" key="10">
    <source>
        <dbReference type="ARBA" id="ARBA00023004"/>
    </source>
</evidence>
<evidence type="ECO:0000256" key="3">
    <source>
        <dbReference type="ARBA" id="ARBA00022448"/>
    </source>
</evidence>
<dbReference type="GO" id="GO:0016682">
    <property type="term" value="F:oxidoreductase activity, acting on diphenols and related substances as donors, oxygen as acceptor"/>
    <property type="evidence" value="ECO:0007669"/>
    <property type="project" value="TreeGrafter"/>
</dbReference>
<keyword evidence="4" id="KW-1003">Cell membrane</keyword>
<keyword evidence="11 12" id="KW-0472">Membrane</keyword>
<feature type="transmembrane region" description="Helical" evidence="12">
    <location>
        <begin position="241"/>
        <end position="261"/>
    </location>
</feature>
<evidence type="ECO:0000256" key="11">
    <source>
        <dbReference type="ARBA" id="ARBA00023136"/>
    </source>
</evidence>
<feature type="transmembrane region" description="Helical" evidence="12">
    <location>
        <begin position="317"/>
        <end position="340"/>
    </location>
</feature>
<dbReference type="KEGG" id="mcoo:MCOO_06300"/>
<evidence type="ECO:0000313" key="14">
    <source>
        <dbReference type="Proteomes" id="UP000465866"/>
    </source>
</evidence>
<feature type="transmembrane region" description="Helical" evidence="12">
    <location>
        <begin position="268"/>
        <end position="289"/>
    </location>
</feature>
<dbReference type="PANTHER" id="PTHR43141:SF5">
    <property type="entry name" value="CYTOCHROME BD-I UBIQUINOL OXIDASE SUBUNIT 2"/>
    <property type="match status" value="1"/>
</dbReference>
<evidence type="ECO:0000256" key="6">
    <source>
        <dbReference type="ARBA" id="ARBA00022692"/>
    </source>
</evidence>
<evidence type="ECO:0000256" key="8">
    <source>
        <dbReference type="ARBA" id="ARBA00022982"/>
    </source>
</evidence>
<keyword evidence="3" id="KW-0813">Transport</keyword>
<protein>
    <submittedName>
        <fullName evidence="13">Cytochrome c oxidase assembly protein</fullName>
    </submittedName>
</protein>
<gene>
    <name evidence="13" type="primary">cydB</name>
    <name evidence="13" type="ORF">MCOO_06300</name>
</gene>
<keyword evidence="9 12" id="KW-1133">Transmembrane helix</keyword>
<keyword evidence="14" id="KW-1185">Reference proteome</keyword>
<accession>A0A7I7KR72</accession>
<dbReference type="Proteomes" id="UP000465866">
    <property type="component" value="Chromosome"/>
</dbReference>
<organism evidence="13 14">
    <name type="scientific">Mycobacterium cookii</name>
    <dbReference type="NCBI Taxonomy" id="1775"/>
    <lineage>
        <taxon>Bacteria</taxon>
        <taxon>Bacillati</taxon>
        <taxon>Actinomycetota</taxon>
        <taxon>Actinomycetes</taxon>
        <taxon>Mycobacteriales</taxon>
        <taxon>Mycobacteriaceae</taxon>
        <taxon>Mycobacterium</taxon>
    </lineage>
</organism>
<evidence type="ECO:0000256" key="5">
    <source>
        <dbReference type="ARBA" id="ARBA00022617"/>
    </source>
</evidence>
<reference evidence="13 14" key="1">
    <citation type="journal article" date="2019" name="Emerg. Microbes Infect.">
        <title>Comprehensive subspecies identification of 175 nontuberculous mycobacteria species based on 7547 genomic profiles.</title>
        <authorList>
            <person name="Matsumoto Y."/>
            <person name="Kinjo T."/>
            <person name="Motooka D."/>
            <person name="Nabeya D."/>
            <person name="Jung N."/>
            <person name="Uechi K."/>
            <person name="Horii T."/>
            <person name="Iida T."/>
            <person name="Fujita J."/>
            <person name="Nakamura S."/>
        </authorList>
    </citation>
    <scope>NUCLEOTIDE SEQUENCE [LARGE SCALE GENOMIC DNA]</scope>
    <source>
        <strain evidence="13 14">JCM 12404</strain>
    </source>
</reference>
<dbReference type="NCBIfam" id="TIGR00203">
    <property type="entry name" value="cydB"/>
    <property type="match status" value="1"/>
</dbReference>
<dbReference type="GO" id="GO:0005886">
    <property type="term" value="C:plasma membrane"/>
    <property type="evidence" value="ECO:0007669"/>
    <property type="project" value="UniProtKB-SubCell"/>
</dbReference>
<evidence type="ECO:0000256" key="7">
    <source>
        <dbReference type="ARBA" id="ARBA00022723"/>
    </source>
</evidence>
<dbReference type="AlphaFoldDB" id="A0A7I7KR72"/>
<dbReference type="GO" id="GO:0019646">
    <property type="term" value="P:aerobic electron transport chain"/>
    <property type="evidence" value="ECO:0007669"/>
    <property type="project" value="TreeGrafter"/>
</dbReference>
<dbReference type="EMBL" id="AP022569">
    <property type="protein sequence ID" value="BBX44615.1"/>
    <property type="molecule type" value="Genomic_DNA"/>
</dbReference>
<evidence type="ECO:0000256" key="9">
    <source>
        <dbReference type="ARBA" id="ARBA00022989"/>
    </source>
</evidence>